<organism evidence="3 4">
    <name type="scientific">Noviherbaspirillum aridicola</name>
    <dbReference type="NCBI Taxonomy" id="2849687"/>
    <lineage>
        <taxon>Bacteria</taxon>
        <taxon>Pseudomonadati</taxon>
        <taxon>Pseudomonadota</taxon>
        <taxon>Betaproteobacteria</taxon>
        <taxon>Burkholderiales</taxon>
        <taxon>Oxalobacteraceae</taxon>
        <taxon>Noviherbaspirillum</taxon>
    </lineage>
</organism>
<dbReference type="Proteomes" id="UP000887222">
    <property type="component" value="Unassembled WGS sequence"/>
</dbReference>
<comment type="caution">
    <text evidence="3">The sequence shown here is derived from an EMBL/GenBank/DDBJ whole genome shotgun (WGS) entry which is preliminary data.</text>
</comment>
<name>A0ABQ4Q6I1_9BURK</name>
<sequence>MHTRPPSADRAIRANASRVRRDGVFVFEVHAAARVRASLSRTWEVLTDYERLPEFVPELVSSRILERNGRQVTIAQQNRAGFLFVAQLVSMVVRIEEHPMTAMDVAMVSGDMRHYSAHWELAPLPPDGADGTSIAFTAALEPNLYLPPFVGTPIMQASVTRMVEAVVREIERAPLH</sequence>
<dbReference type="RefSeq" id="WP_220809205.1">
    <property type="nucleotide sequence ID" value="NZ_BPMK01000012.1"/>
</dbReference>
<evidence type="ECO:0000313" key="4">
    <source>
        <dbReference type="Proteomes" id="UP000887222"/>
    </source>
</evidence>
<evidence type="ECO:0000313" key="3">
    <source>
        <dbReference type="EMBL" id="GIZ52785.1"/>
    </source>
</evidence>
<dbReference type="EMBL" id="BPMK01000012">
    <property type="protein sequence ID" value="GIZ52785.1"/>
    <property type="molecule type" value="Genomic_DNA"/>
</dbReference>
<dbReference type="PANTHER" id="PTHR34060">
    <property type="entry name" value="POLYKETIDE CYCLASE / DEHYDRASE AND LIPID TRANSPORT PROTEIN"/>
    <property type="match status" value="1"/>
</dbReference>
<comment type="similarity">
    <text evidence="1">Belongs to the ribosome association toxin RatA family.</text>
</comment>
<dbReference type="Pfam" id="PF03364">
    <property type="entry name" value="Polyketide_cyc"/>
    <property type="match status" value="1"/>
</dbReference>
<reference evidence="3 4" key="1">
    <citation type="journal article" date="2022" name="Int. J. Syst. Evol. Microbiol.">
        <title>Noviherbaspirillum aridicola sp. nov., isolated from an arid soil in Pakistan.</title>
        <authorList>
            <person name="Khan I.U."/>
            <person name="Saqib M."/>
            <person name="Amin A."/>
            <person name="Hussain F."/>
            <person name="Li L."/>
            <person name="Liu Y.H."/>
            <person name="Fang B.Z."/>
            <person name="Ahmed I."/>
            <person name="Li W.J."/>
        </authorList>
    </citation>
    <scope>NUCLEOTIDE SEQUENCE [LARGE SCALE GENOMIC DNA]</scope>
    <source>
        <strain evidence="3 4">NCCP-691</strain>
    </source>
</reference>
<keyword evidence="4" id="KW-1185">Reference proteome</keyword>
<proteinExistence type="inferred from homology"/>
<gene>
    <name evidence="3" type="ORF">NCCP691_27990</name>
</gene>
<evidence type="ECO:0000259" key="2">
    <source>
        <dbReference type="Pfam" id="PF03364"/>
    </source>
</evidence>
<dbReference type="SUPFAM" id="SSF55961">
    <property type="entry name" value="Bet v1-like"/>
    <property type="match status" value="1"/>
</dbReference>
<dbReference type="Gene3D" id="3.30.530.20">
    <property type="match status" value="1"/>
</dbReference>
<dbReference type="InterPro" id="IPR023393">
    <property type="entry name" value="START-like_dom_sf"/>
</dbReference>
<dbReference type="PANTHER" id="PTHR34060:SF1">
    <property type="entry name" value="POLYKETIDE CYCLASE _ DEHYDRASE AND LIPID TRANSPORT PROTEIN"/>
    <property type="match status" value="1"/>
</dbReference>
<evidence type="ECO:0000256" key="1">
    <source>
        <dbReference type="ARBA" id="ARBA00008918"/>
    </source>
</evidence>
<protein>
    <recommendedName>
        <fullName evidence="2">Coenzyme Q-binding protein COQ10 START domain-containing protein</fullName>
    </recommendedName>
</protein>
<feature type="domain" description="Coenzyme Q-binding protein COQ10 START" evidence="2">
    <location>
        <begin position="35"/>
        <end position="166"/>
    </location>
</feature>
<dbReference type="InterPro" id="IPR005031">
    <property type="entry name" value="COQ10_START"/>
</dbReference>
<accession>A0ABQ4Q6I1</accession>